<organism evidence="4 5">
    <name type="scientific">Oncorhynchus kisutch</name>
    <name type="common">Coho salmon</name>
    <name type="synonym">Salmo kisutch</name>
    <dbReference type="NCBI Taxonomy" id="8019"/>
    <lineage>
        <taxon>Eukaryota</taxon>
        <taxon>Metazoa</taxon>
        <taxon>Chordata</taxon>
        <taxon>Craniata</taxon>
        <taxon>Vertebrata</taxon>
        <taxon>Euteleostomi</taxon>
        <taxon>Actinopterygii</taxon>
        <taxon>Neopterygii</taxon>
        <taxon>Teleostei</taxon>
        <taxon>Protacanthopterygii</taxon>
        <taxon>Salmoniformes</taxon>
        <taxon>Salmonidae</taxon>
        <taxon>Salmoninae</taxon>
        <taxon>Oncorhynchus</taxon>
    </lineage>
</organism>
<dbReference type="GO" id="GO:0005737">
    <property type="term" value="C:cytoplasm"/>
    <property type="evidence" value="ECO:0007669"/>
    <property type="project" value="TreeGrafter"/>
</dbReference>
<evidence type="ECO:0000256" key="1">
    <source>
        <dbReference type="ARBA" id="ARBA00007775"/>
    </source>
</evidence>
<sequence>MEPNSPKKIQFSVPVRQSQLDPQASEHIRKRRPTPATHAIYLPPDLTTQSAGTSPAQRKHSVYTPPTMKGTGHCSRGHGEDRDSLPPTRLAKTHTDTLALAEELSGALPRLADTPRRKDTPYQHQPPFIPVELDCSLCGRLQSNNVGLAQVRVSFTEHVKLQIQLTTVVEVVRVNQFTLSNLVGHTTVNGLMLVIVNGYRLKCLKISIHMDVFSVLLLSCREECSSHLNRWSGHRTDYI</sequence>
<proteinExistence type="inferred from homology"/>
<evidence type="ECO:0000313" key="5">
    <source>
        <dbReference type="Proteomes" id="UP000694557"/>
    </source>
</evidence>
<accession>A0A8C7CTT3</accession>
<evidence type="ECO:0000256" key="3">
    <source>
        <dbReference type="SAM" id="MobiDB-lite"/>
    </source>
</evidence>
<dbReference type="GO" id="GO:0004864">
    <property type="term" value="F:protein phosphatase inhibitor activity"/>
    <property type="evidence" value="ECO:0007669"/>
    <property type="project" value="UniProtKB-KW"/>
</dbReference>
<evidence type="ECO:0000256" key="2">
    <source>
        <dbReference type="ARBA" id="ARBA00023272"/>
    </source>
</evidence>
<dbReference type="PANTHER" id="PTHR15417">
    <property type="entry name" value="PROTEIN PHOSPHATASE INHIBITOR AND DOPAMINE- AND CAMP-REGULATED NEURONAL PHOSPHOPROTEIN"/>
    <property type="match status" value="1"/>
</dbReference>
<dbReference type="PANTHER" id="PTHR15417:SF5">
    <property type="entry name" value="PROTEIN PHOSPHATASE 1 REGULATORY SUBUNIT 1C"/>
    <property type="match status" value="1"/>
</dbReference>
<comment type="similarity">
    <text evidence="1">Belongs to the protein phosphatase inhibitor 1 family.</text>
</comment>
<dbReference type="GeneTree" id="ENSGT00940000160192"/>
<name>A0A8C7CTT3_ONCKI</name>
<evidence type="ECO:0000313" key="4">
    <source>
        <dbReference type="Ensembl" id="ENSOKIP00005011459.1"/>
    </source>
</evidence>
<gene>
    <name evidence="4" type="primary">LOC109868538</name>
</gene>
<dbReference type="AlphaFoldDB" id="A0A8C7CTT3"/>
<feature type="region of interest" description="Disordered" evidence="3">
    <location>
        <begin position="1"/>
        <end position="89"/>
    </location>
</feature>
<dbReference type="Proteomes" id="UP000694557">
    <property type="component" value="Unassembled WGS sequence"/>
</dbReference>
<reference evidence="4" key="2">
    <citation type="submission" date="2025-09" db="UniProtKB">
        <authorList>
            <consortium name="Ensembl"/>
        </authorList>
    </citation>
    <scope>IDENTIFICATION</scope>
</reference>
<dbReference type="InterPro" id="IPR008466">
    <property type="entry name" value="PPP1R1A/B/C"/>
</dbReference>
<dbReference type="Ensembl" id="ENSOKIT00005012254.1">
    <property type="protein sequence ID" value="ENSOKIP00005011459.1"/>
    <property type="gene ID" value="ENSOKIG00005005207.1"/>
</dbReference>
<dbReference type="Pfam" id="PF05395">
    <property type="entry name" value="DARPP-32"/>
    <property type="match status" value="1"/>
</dbReference>
<feature type="compositionally biased region" description="Polar residues" evidence="3">
    <location>
        <begin position="46"/>
        <end position="56"/>
    </location>
</feature>
<protein>
    <submittedName>
        <fullName evidence="4">Protein phosphatase 1, regulatory (inhibitor) subunit 1C</fullName>
    </submittedName>
</protein>
<keyword evidence="5" id="KW-1185">Reference proteome</keyword>
<keyword evidence="2" id="KW-0650">Protein phosphatase inhibitor</keyword>
<dbReference type="GO" id="GO:0035556">
    <property type="term" value="P:intracellular signal transduction"/>
    <property type="evidence" value="ECO:0007669"/>
    <property type="project" value="TreeGrafter"/>
</dbReference>
<reference evidence="4" key="1">
    <citation type="submission" date="2025-08" db="UniProtKB">
        <authorList>
            <consortium name="Ensembl"/>
        </authorList>
    </citation>
    <scope>IDENTIFICATION</scope>
</reference>